<reference evidence="1 2" key="1">
    <citation type="journal article" date="2015" name="Environ. Microbiol.">
        <title>Metagenome sequence of Elaphomyces granulatus from sporocarp tissue reveals Ascomycota ectomycorrhizal fingerprints of genome expansion and a Proteobacteria-rich microbiome.</title>
        <authorList>
            <person name="Quandt C.A."/>
            <person name="Kohler A."/>
            <person name="Hesse C.N."/>
            <person name="Sharpton T.J."/>
            <person name="Martin F."/>
            <person name="Spatafora J.W."/>
        </authorList>
    </citation>
    <scope>NUCLEOTIDE SEQUENCE [LARGE SCALE GENOMIC DNA]</scope>
    <source>
        <strain evidence="1 2">OSC145934</strain>
    </source>
</reference>
<accession>A0A232LQU8</accession>
<organism evidence="1 2">
    <name type="scientific">Elaphomyces granulatus</name>
    <dbReference type="NCBI Taxonomy" id="519963"/>
    <lineage>
        <taxon>Eukaryota</taxon>
        <taxon>Fungi</taxon>
        <taxon>Dikarya</taxon>
        <taxon>Ascomycota</taxon>
        <taxon>Pezizomycotina</taxon>
        <taxon>Eurotiomycetes</taxon>
        <taxon>Eurotiomycetidae</taxon>
        <taxon>Eurotiales</taxon>
        <taxon>Elaphomycetaceae</taxon>
        <taxon>Elaphomyces</taxon>
    </lineage>
</organism>
<protein>
    <submittedName>
        <fullName evidence="1">Uncharacterized protein</fullName>
    </submittedName>
</protein>
<dbReference type="EMBL" id="NPHW01005678">
    <property type="protein sequence ID" value="OXV06502.1"/>
    <property type="molecule type" value="Genomic_DNA"/>
</dbReference>
<gene>
    <name evidence="1" type="ORF">Egran_05734</name>
</gene>
<keyword evidence="2" id="KW-1185">Reference proteome</keyword>
<comment type="caution">
    <text evidence="1">The sequence shown here is derived from an EMBL/GenBank/DDBJ whole genome shotgun (WGS) entry which is preliminary data.</text>
</comment>
<name>A0A232LQU8_9EURO</name>
<dbReference type="Proteomes" id="UP000243515">
    <property type="component" value="Unassembled WGS sequence"/>
</dbReference>
<evidence type="ECO:0000313" key="2">
    <source>
        <dbReference type="Proteomes" id="UP000243515"/>
    </source>
</evidence>
<sequence>MACPKEIIVAYRHLYRQCLKVVNYSAPSRHVLLRILRSSFESGSGHDFDTRKIANTLLFLRRASASTGLEHKIVKNIILIRYWEQLRIKKDTRMISGQTAAEIHLRRTALAHFNSTLMLLNESLGTCLR</sequence>
<dbReference type="AlphaFoldDB" id="A0A232LQU8"/>
<evidence type="ECO:0000313" key="1">
    <source>
        <dbReference type="EMBL" id="OXV06502.1"/>
    </source>
</evidence>
<proteinExistence type="predicted"/>
<dbReference type="OrthoDB" id="4392610at2759"/>